<feature type="modified residue" description="4-aspartylphosphate" evidence="4">
    <location>
        <position position="52"/>
    </location>
</feature>
<feature type="domain" description="OmpR/PhoB-type" evidence="7">
    <location>
        <begin position="125"/>
        <end position="219"/>
    </location>
</feature>
<dbReference type="GO" id="GO:0005829">
    <property type="term" value="C:cytosol"/>
    <property type="evidence" value="ECO:0007669"/>
    <property type="project" value="TreeGrafter"/>
</dbReference>
<dbReference type="InterPro" id="IPR036388">
    <property type="entry name" value="WH-like_DNA-bd_sf"/>
</dbReference>
<dbReference type="Pfam" id="PF00072">
    <property type="entry name" value="Response_reg"/>
    <property type="match status" value="1"/>
</dbReference>
<dbReference type="CDD" id="cd00156">
    <property type="entry name" value="REC"/>
    <property type="match status" value="1"/>
</dbReference>
<dbReference type="Pfam" id="PF00486">
    <property type="entry name" value="Trans_reg_C"/>
    <property type="match status" value="1"/>
</dbReference>
<keyword evidence="3 5" id="KW-0238">DNA-binding</keyword>
<dbReference type="PANTHER" id="PTHR48111">
    <property type="entry name" value="REGULATOR OF RPOS"/>
    <property type="match status" value="1"/>
</dbReference>
<evidence type="ECO:0000259" key="7">
    <source>
        <dbReference type="PROSITE" id="PS51755"/>
    </source>
</evidence>
<dbReference type="InterPro" id="IPR001867">
    <property type="entry name" value="OmpR/PhoB-type_DNA-bd"/>
</dbReference>
<evidence type="ECO:0000256" key="1">
    <source>
        <dbReference type="ARBA" id="ARBA00022553"/>
    </source>
</evidence>
<dbReference type="AlphaFoldDB" id="A0A383U2V6"/>
<dbReference type="InterPro" id="IPR016032">
    <property type="entry name" value="Sig_transdc_resp-reg_C-effctor"/>
</dbReference>
<evidence type="ECO:0000313" key="8">
    <source>
        <dbReference type="EMBL" id="SZD73917.1"/>
    </source>
</evidence>
<dbReference type="GO" id="GO:0032993">
    <property type="term" value="C:protein-DNA complex"/>
    <property type="evidence" value="ECO:0007669"/>
    <property type="project" value="TreeGrafter"/>
</dbReference>
<evidence type="ECO:0000259" key="6">
    <source>
        <dbReference type="PROSITE" id="PS50110"/>
    </source>
</evidence>
<proteinExistence type="predicted"/>
<evidence type="ECO:0000256" key="4">
    <source>
        <dbReference type="PROSITE-ProRule" id="PRU00169"/>
    </source>
</evidence>
<dbReference type="InterPro" id="IPR011006">
    <property type="entry name" value="CheY-like_superfamily"/>
</dbReference>
<protein>
    <submittedName>
        <fullName evidence="8">Mycobacterial persistence regulator A</fullName>
    </submittedName>
</protein>
<dbReference type="EMBL" id="UNSC01000007">
    <property type="protein sequence ID" value="SZD73917.1"/>
    <property type="molecule type" value="Genomic_DNA"/>
</dbReference>
<evidence type="ECO:0000313" key="9">
    <source>
        <dbReference type="Proteomes" id="UP000262142"/>
    </source>
</evidence>
<keyword evidence="2" id="KW-0902">Two-component regulatory system</keyword>
<name>A0A383U2V6_9FLAO</name>
<organism evidence="8 9">
    <name type="scientific">Candidatus Ornithobacterium hominis</name>
    <dbReference type="NCBI Taxonomy" id="2497989"/>
    <lineage>
        <taxon>Bacteria</taxon>
        <taxon>Pseudomonadati</taxon>
        <taxon>Bacteroidota</taxon>
        <taxon>Flavobacteriia</taxon>
        <taxon>Flavobacteriales</taxon>
        <taxon>Weeksellaceae</taxon>
        <taxon>Ornithobacterium</taxon>
    </lineage>
</organism>
<dbReference type="GO" id="GO:0000976">
    <property type="term" value="F:transcription cis-regulatory region binding"/>
    <property type="evidence" value="ECO:0007669"/>
    <property type="project" value="TreeGrafter"/>
</dbReference>
<dbReference type="GO" id="GO:0006355">
    <property type="term" value="P:regulation of DNA-templated transcription"/>
    <property type="evidence" value="ECO:0007669"/>
    <property type="project" value="InterPro"/>
</dbReference>
<reference evidence="8 9" key="1">
    <citation type="submission" date="2018-09" db="EMBL/GenBank/DDBJ databases">
        <authorList>
            <consortium name="Pathogen Informatics"/>
        </authorList>
    </citation>
    <scope>NUCLEOTIDE SEQUENCE [LARGE SCALE GENOMIC DNA]</scope>
    <source>
        <strain evidence="8 9">OH-22767</strain>
    </source>
</reference>
<dbReference type="InterPro" id="IPR001789">
    <property type="entry name" value="Sig_transdc_resp-reg_receiver"/>
</dbReference>
<evidence type="ECO:0000256" key="5">
    <source>
        <dbReference type="PROSITE-ProRule" id="PRU01091"/>
    </source>
</evidence>
<dbReference type="PANTHER" id="PTHR48111:SF40">
    <property type="entry name" value="PHOSPHATE REGULON TRANSCRIPTIONAL REGULATORY PROTEIN PHOB"/>
    <property type="match status" value="1"/>
</dbReference>
<dbReference type="Gene3D" id="1.10.10.10">
    <property type="entry name" value="Winged helix-like DNA-binding domain superfamily/Winged helix DNA-binding domain"/>
    <property type="match status" value="1"/>
</dbReference>
<keyword evidence="1 4" id="KW-0597">Phosphoprotein</keyword>
<dbReference type="SUPFAM" id="SSF46894">
    <property type="entry name" value="C-terminal effector domain of the bipartite response regulators"/>
    <property type="match status" value="1"/>
</dbReference>
<dbReference type="PROSITE" id="PS50110">
    <property type="entry name" value="RESPONSE_REGULATORY"/>
    <property type="match status" value="1"/>
</dbReference>
<dbReference type="InterPro" id="IPR039420">
    <property type="entry name" value="WalR-like"/>
</dbReference>
<dbReference type="Proteomes" id="UP000262142">
    <property type="component" value="Unassembled WGS sequence"/>
</dbReference>
<feature type="domain" description="Response regulatory" evidence="6">
    <location>
        <begin position="3"/>
        <end position="119"/>
    </location>
</feature>
<keyword evidence="9" id="KW-1185">Reference proteome</keyword>
<dbReference type="GO" id="GO:0000156">
    <property type="term" value="F:phosphorelay response regulator activity"/>
    <property type="evidence" value="ECO:0007669"/>
    <property type="project" value="TreeGrafter"/>
</dbReference>
<dbReference type="SMART" id="SM00448">
    <property type="entry name" value="REC"/>
    <property type="match status" value="1"/>
</dbReference>
<evidence type="ECO:0000256" key="3">
    <source>
        <dbReference type="ARBA" id="ARBA00023125"/>
    </source>
</evidence>
<accession>A0A383U2V6</accession>
<dbReference type="Gene3D" id="3.40.50.2300">
    <property type="match status" value="1"/>
</dbReference>
<evidence type="ECO:0000256" key="2">
    <source>
        <dbReference type="ARBA" id="ARBA00023012"/>
    </source>
</evidence>
<gene>
    <name evidence="8" type="primary">mprA</name>
    <name evidence="8" type="ORF">SAMEA104719789_01370</name>
</gene>
<feature type="DNA-binding region" description="OmpR/PhoB-type" evidence="5">
    <location>
        <begin position="125"/>
        <end position="219"/>
    </location>
</feature>
<sequence>MKKILIAENNEDFSYVLKWHFEQKEYEVFTTNTGSGALELYKTSLPDIILLDINLDEEIDGKDVARNIRIIDKNTPIIFMSGESKSPKDVVEGFEIGCNFFLKKPVSIEEIEAHILALDNKKTIQEIFKFNHCIFNTDKRCIIQGDRRDNLSEKETLVLQYLATYLSQGIDLYDILEKVWGDTSMEESLRNVISSLRKKISDKGLIISTIKNKGYVLEDTPM</sequence>
<dbReference type="PROSITE" id="PS51755">
    <property type="entry name" value="OMPR_PHOB"/>
    <property type="match status" value="1"/>
</dbReference>
<dbReference type="SUPFAM" id="SSF52172">
    <property type="entry name" value="CheY-like"/>
    <property type="match status" value="1"/>
</dbReference>
<dbReference type="SMART" id="SM00862">
    <property type="entry name" value="Trans_reg_C"/>
    <property type="match status" value="1"/>
</dbReference>